<evidence type="ECO:0000313" key="4">
    <source>
        <dbReference type="EMBL" id="CAD5111930.1"/>
    </source>
</evidence>
<keyword evidence="1" id="KW-0862">Zinc</keyword>
<keyword evidence="1" id="KW-0479">Metal-binding</keyword>
<dbReference type="SMART" id="SM00355">
    <property type="entry name" value="ZnF_C2H2"/>
    <property type="match status" value="10"/>
</dbReference>
<name>A0A7I8V8M0_9ANNE</name>
<dbReference type="PROSITE" id="PS00028">
    <property type="entry name" value="ZINC_FINGER_C2H2_1"/>
    <property type="match status" value="9"/>
</dbReference>
<accession>A0A7I8V8M0</accession>
<reference evidence="4 5" key="1">
    <citation type="submission" date="2020-08" db="EMBL/GenBank/DDBJ databases">
        <authorList>
            <person name="Hejnol A."/>
        </authorList>
    </citation>
    <scope>NUCLEOTIDE SEQUENCE [LARGE SCALE GENOMIC DNA]</scope>
</reference>
<feature type="compositionally biased region" description="Polar residues" evidence="2">
    <location>
        <begin position="633"/>
        <end position="642"/>
    </location>
</feature>
<feature type="domain" description="C2H2-type" evidence="3">
    <location>
        <begin position="592"/>
        <end position="620"/>
    </location>
</feature>
<dbReference type="Proteomes" id="UP000549394">
    <property type="component" value="Unassembled WGS sequence"/>
</dbReference>
<dbReference type="OrthoDB" id="10020956at2759"/>
<feature type="compositionally biased region" description="Basic and acidic residues" evidence="2">
    <location>
        <begin position="925"/>
        <end position="936"/>
    </location>
</feature>
<feature type="compositionally biased region" description="Polar residues" evidence="2">
    <location>
        <begin position="312"/>
        <end position="326"/>
    </location>
</feature>
<feature type="domain" description="C2H2-type" evidence="3">
    <location>
        <begin position="531"/>
        <end position="554"/>
    </location>
</feature>
<organism evidence="4 5">
    <name type="scientific">Dimorphilus gyrociliatus</name>
    <dbReference type="NCBI Taxonomy" id="2664684"/>
    <lineage>
        <taxon>Eukaryota</taxon>
        <taxon>Metazoa</taxon>
        <taxon>Spiralia</taxon>
        <taxon>Lophotrochozoa</taxon>
        <taxon>Annelida</taxon>
        <taxon>Polychaeta</taxon>
        <taxon>Polychaeta incertae sedis</taxon>
        <taxon>Dinophilidae</taxon>
        <taxon>Dimorphilus</taxon>
    </lineage>
</organism>
<feature type="region of interest" description="Disordered" evidence="2">
    <location>
        <begin position="616"/>
        <end position="646"/>
    </location>
</feature>
<dbReference type="SUPFAM" id="SSF57667">
    <property type="entry name" value="beta-beta-alpha zinc fingers"/>
    <property type="match status" value="1"/>
</dbReference>
<feature type="domain" description="C2H2-type" evidence="3">
    <location>
        <begin position="67"/>
        <end position="95"/>
    </location>
</feature>
<feature type="region of interest" description="Disordered" evidence="2">
    <location>
        <begin position="1"/>
        <end position="37"/>
    </location>
</feature>
<dbReference type="PANTHER" id="PTHR21190">
    <property type="entry name" value="GH10077P"/>
    <property type="match status" value="1"/>
</dbReference>
<dbReference type="EMBL" id="CAJFCJ010000002">
    <property type="protein sequence ID" value="CAD5111930.1"/>
    <property type="molecule type" value="Genomic_DNA"/>
</dbReference>
<evidence type="ECO:0000256" key="1">
    <source>
        <dbReference type="PROSITE-ProRule" id="PRU00042"/>
    </source>
</evidence>
<sequence>MTQVAHQEWGLPNLDFAKSSRKRKQSKPSRVSENAVKLEEERNNAAAAAAAAAATAADAAPISVSSFACQLCESIFDSQTILNDHVRSQHELQRQRPVSHSLSDPDEIADNEKPQATQQQQLASSFPTKYHQLGSEINQQAFDMVESIEEETTTTAEGDEEIEDTVPPEEGQEVTEGKIFNKEAYCERCRREFCNKYFLKTHLATRHGILDSIETSPPAAPSEVSEKPSPEPEPISNLPPLPPPAPSLVGLPPPTTPPSPKDEPKSVPKDMEDYCDICQKHFCNKYYLRKHKQDVHGIIPETPPSYHKRSRSVTTNASPKNSNVPTSLIPPSNGLNPPPSGQSFPPGLSPNLMFINPFASPVALLPGQPLPFQTQTGLPSLSGIPPQLSTDFKFSTASTSTVSTPKPSIPNDALRSMGVLNADAYCEICRKEFCNKYFLKIHKANKHGIYVDDLVGNRSGNHFDAPSPEMLHSFMQAAQQLNGMNGEMELGEKKTSTITTTTTATTTAASSSSAVSTASSVTPPLTNATDDYCEYCKKEFSNKYNLKVHLINVHGIKPSEKKEDELTDQQQPTHLANTMLGNMIAARNAERVICDICNKDVCNKYFLRTHKLKVHGVETPSDSPSPKKDESTTPTLITNPQKNNNNNIEQAVDVQKEEAGANLPKPGDDELLKMGIDPEAYCEICKKEFCSKYFLKTHKLKIHGIGEKKDEFTRNKNSPPPSQPPSSSATSRQSSPLNVPNLANISALSHLSASAAATPPGLLSQEMCMSPFDPLSILNGGENNQWKWKEPLHSQRVMCELCQKEVCNKYFLRTHMQNKHGITIEEYVSYMIKKEKGGVGSSQPDIQPPPSSLATSLPLNLMSDNKLSLPAFVQSDAMMRKCQMCGHVFTSQGALQMHVLRDHSQNKSESVGDSNDEDAGPPKKAKVEADDWRSESEEASSQISSKSMKKKKFRCVHCSQKFPTRALCQQHIIFFCRVGTQGPCFEGTN</sequence>
<feature type="compositionally biased region" description="Polar residues" evidence="2">
    <location>
        <begin position="114"/>
        <end position="125"/>
    </location>
</feature>
<dbReference type="InterPro" id="IPR036236">
    <property type="entry name" value="Znf_C2H2_sf"/>
</dbReference>
<dbReference type="GO" id="GO:0008270">
    <property type="term" value="F:zinc ion binding"/>
    <property type="evidence" value="ECO:0007669"/>
    <property type="project" value="UniProtKB-KW"/>
</dbReference>
<feature type="compositionally biased region" description="Basic and acidic residues" evidence="2">
    <location>
        <begin position="260"/>
        <end position="269"/>
    </location>
</feature>
<keyword evidence="1" id="KW-0863">Zinc-finger</keyword>
<gene>
    <name evidence="4" type="ORF">DGYR_LOCUS1154</name>
</gene>
<feature type="region of interest" description="Disordered" evidence="2">
    <location>
        <begin position="708"/>
        <end position="739"/>
    </location>
</feature>
<evidence type="ECO:0000313" key="5">
    <source>
        <dbReference type="Proteomes" id="UP000549394"/>
    </source>
</evidence>
<dbReference type="InterPro" id="IPR013087">
    <property type="entry name" value="Znf_C2H2_type"/>
</dbReference>
<dbReference type="PROSITE" id="PS50157">
    <property type="entry name" value="ZINC_FINGER_C2H2_2"/>
    <property type="match status" value="5"/>
</dbReference>
<feature type="compositionally biased region" description="Pro residues" evidence="2">
    <location>
        <begin position="231"/>
        <end position="259"/>
    </location>
</feature>
<feature type="region of interest" description="Disordered" evidence="2">
    <location>
        <begin position="212"/>
        <end position="269"/>
    </location>
</feature>
<proteinExistence type="predicted"/>
<evidence type="ECO:0000256" key="2">
    <source>
        <dbReference type="SAM" id="MobiDB-lite"/>
    </source>
</evidence>
<dbReference type="PANTHER" id="PTHR21190:SF1">
    <property type="entry name" value="GH10077P"/>
    <property type="match status" value="1"/>
</dbReference>
<dbReference type="Pfam" id="PF00096">
    <property type="entry name" value="zf-C2H2"/>
    <property type="match status" value="2"/>
</dbReference>
<feature type="region of interest" description="Disordered" evidence="2">
    <location>
        <begin position="87"/>
        <end position="125"/>
    </location>
</feature>
<protein>
    <submittedName>
        <fullName evidence="4">DgyrCDS1191</fullName>
    </submittedName>
</protein>
<dbReference type="Gene3D" id="3.30.160.60">
    <property type="entry name" value="Classic Zinc Finger"/>
    <property type="match status" value="3"/>
</dbReference>
<dbReference type="AlphaFoldDB" id="A0A7I8V8M0"/>
<feature type="region of interest" description="Disordered" evidence="2">
    <location>
        <begin position="298"/>
        <end position="346"/>
    </location>
</feature>
<evidence type="ECO:0000259" key="3">
    <source>
        <dbReference type="PROSITE" id="PS50157"/>
    </source>
</evidence>
<feature type="compositionally biased region" description="Low complexity" evidence="2">
    <location>
        <begin position="214"/>
        <end position="223"/>
    </location>
</feature>
<feature type="domain" description="C2H2-type" evidence="3">
    <location>
        <begin position="880"/>
        <end position="908"/>
    </location>
</feature>
<feature type="compositionally biased region" description="Acidic residues" evidence="2">
    <location>
        <begin position="149"/>
        <end position="173"/>
    </location>
</feature>
<feature type="compositionally biased region" description="Low complexity" evidence="2">
    <location>
        <begin position="725"/>
        <end position="739"/>
    </location>
</feature>
<feature type="region of interest" description="Disordered" evidence="2">
    <location>
        <begin position="903"/>
        <end position="945"/>
    </location>
</feature>
<feature type="region of interest" description="Disordered" evidence="2">
    <location>
        <begin position="149"/>
        <end position="176"/>
    </location>
</feature>
<keyword evidence="5" id="KW-1185">Reference proteome</keyword>
<feature type="domain" description="C2H2-type" evidence="3">
    <location>
        <begin position="273"/>
        <end position="296"/>
    </location>
</feature>
<comment type="caution">
    <text evidence="4">The sequence shown here is derived from an EMBL/GenBank/DDBJ whole genome shotgun (WGS) entry which is preliminary data.</text>
</comment>